<feature type="compositionally biased region" description="Basic residues" evidence="1">
    <location>
        <begin position="38"/>
        <end position="49"/>
    </location>
</feature>
<feature type="compositionally biased region" description="Low complexity" evidence="1">
    <location>
        <begin position="50"/>
        <end position="63"/>
    </location>
</feature>
<reference evidence="2 3" key="1">
    <citation type="journal article" date="2017" name="Genome Announc.">
        <title>Genome sequence of the saprophytic ascomycete Epicoccum nigrum ICMP 19927 strain isolated from New Zealand.</title>
        <authorList>
            <person name="Fokin M."/>
            <person name="Fleetwood D."/>
            <person name="Weir B.S."/>
            <person name="Villas-Boas S.G."/>
        </authorList>
    </citation>
    <scope>NUCLEOTIDE SEQUENCE [LARGE SCALE GENOMIC DNA]</scope>
    <source>
        <strain evidence="2 3">ICMP 19927</strain>
    </source>
</reference>
<protein>
    <submittedName>
        <fullName evidence="2">Uncharacterized protein</fullName>
    </submittedName>
</protein>
<gene>
    <name evidence="2" type="ORF">B5807_04003</name>
</gene>
<feature type="region of interest" description="Disordered" evidence="1">
    <location>
        <begin position="1"/>
        <end position="73"/>
    </location>
</feature>
<evidence type="ECO:0000256" key="1">
    <source>
        <dbReference type="SAM" id="MobiDB-lite"/>
    </source>
</evidence>
<organism evidence="2 3">
    <name type="scientific">Epicoccum nigrum</name>
    <name type="common">Soil fungus</name>
    <name type="synonym">Epicoccum purpurascens</name>
    <dbReference type="NCBI Taxonomy" id="105696"/>
    <lineage>
        <taxon>Eukaryota</taxon>
        <taxon>Fungi</taxon>
        <taxon>Dikarya</taxon>
        <taxon>Ascomycota</taxon>
        <taxon>Pezizomycotina</taxon>
        <taxon>Dothideomycetes</taxon>
        <taxon>Pleosporomycetidae</taxon>
        <taxon>Pleosporales</taxon>
        <taxon>Pleosporineae</taxon>
        <taxon>Didymellaceae</taxon>
        <taxon>Epicoccum</taxon>
    </lineage>
</organism>
<accession>A0A1Y2M5Y8</accession>
<dbReference type="AlphaFoldDB" id="A0A1Y2M5Y8"/>
<dbReference type="InParanoid" id="A0A1Y2M5Y8"/>
<evidence type="ECO:0000313" key="3">
    <source>
        <dbReference type="Proteomes" id="UP000193240"/>
    </source>
</evidence>
<sequence length="142" mass="16175">MLECPLSRQQPNHPTTLSSSRLEHEPETNMEIKPALPRPRRRAVHRRPRPTWQPTPQQQQQHQEPSHANLPTNITAAYLIQRIASRAVDAGPPVDRRLILHPSSMIQQDYSYAPRGMGLTNGTDLPTYLPIRHTAHGTWHVA</sequence>
<dbReference type="Proteomes" id="UP000193240">
    <property type="component" value="Unassembled WGS sequence"/>
</dbReference>
<keyword evidence="3" id="KW-1185">Reference proteome</keyword>
<proteinExistence type="predicted"/>
<feature type="compositionally biased region" description="Polar residues" evidence="1">
    <location>
        <begin position="7"/>
        <end position="20"/>
    </location>
</feature>
<evidence type="ECO:0000313" key="2">
    <source>
        <dbReference type="EMBL" id="OSS51412.1"/>
    </source>
</evidence>
<name>A0A1Y2M5Y8_EPING</name>
<dbReference type="EMBL" id="KZ107840">
    <property type="protein sequence ID" value="OSS51412.1"/>
    <property type="molecule type" value="Genomic_DNA"/>
</dbReference>